<dbReference type="WBParaSite" id="PSU_v2.g12632.t1">
    <property type="protein sequence ID" value="PSU_v2.g12632.t1"/>
    <property type="gene ID" value="PSU_v2.g12632"/>
</dbReference>
<dbReference type="AlphaFoldDB" id="A0A914XZJ3"/>
<dbReference type="InterPro" id="IPR036259">
    <property type="entry name" value="MFS_trans_sf"/>
</dbReference>
<proteinExistence type="predicted"/>
<evidence type="ECO:0000313" key="2">
    <source>
        <dbReference type="Proteomes" id="UP000887577"/>
    </source>
</evidence>
<feature type="transmembrane region" description="Helical" evidence="1">
    <location>
        <begin position="44"/>
        <end position="69"/>
    </location>
</feature>
<feature type="transmembrane region" description="Helical" evidence="1">
    <location>
        <begin position="81"/>
        <end position="101"/>
    </location>
</feature>
<accession>A0A914XZJ3</accession>
<evidence type="ECO:0000256" key="1">
    <source>
        <dbReference type="SAM" id="Phobius"/>
    </source>
</evidence>
<name>A0A914XZJ3_9BILA</name>
<keyword evidence="1" id="KW-0812">Transmembrane</keyword>
<dbReference type="GO" id="GO:0016020">
    <property type="term" value="C:membrane"/>
    <property type="evidence" value="ECO:0007669"/>
    <property type="project" value="TreeGrafter"/>
</dbReference>
<keyword evidence="1" id="KW-0472">Membrane</keyword>
<keyword evidence="2" id="KW-1185">Reference proteome</keyword>
<feature type="transmembrane region" description="Helical" evidence="1">
    <location>
        <begin position="12"/>
        <end position="32"/>
    </location>
</feature>
<dbReference type="SUPFAM" id="SSF103473">
    <property type="entry name" value="MFS general substrate transporter"/>
    <property type="match status" value="1"/>
</dbReference>
<evidence type="ECO:0000313" key="3">
    <source>
        <dbReference type="WBParaSite" id="PSU_v2.g12632.t1"/>
    </source>
</evidence>
<keyword evidence="1" id="KW-1133">Transmembrane helix</keyword>
<dbReference type="Gene3D" id="1.20.1250.20">
    <property type="entry name" value="MFS general substrate transporter like domains"/>
    <property type="match status" value="1"/>
</dbReference>
<sequence length="143" mass="16047">MVGFVPDSHPNIAVLLFVLINTFFGANCGGFYKCGTLVSRQYSGFVISNIQFIKCITLFLAPALVSLFVTNDSDKTQWRTIFLFFSALIILSNALFCYMATDEPANFTLLSRESKEAVEISKEHFTTVPKFPPQKEKEIVIES</sequence>
<protein>
    <submittedName>
        <fullName evidence="3">Uncharacterized protein</fullName>
    </submittedName>
</protein>
<organism evidence="2 3">
    <name type="scientific">Panagrolaimus superbus</name>
    <dbReference type="NCBI Taxonomy" id="310955"/>
    <lineage>
        <taxon>Eukaryota</taxon>
        <taxon>Metazoa</taxon>
        <taxon>Ecdysozoa</taxon>
        <taxon>Nematoda</taxon>
        <taxon>Chromadorea</taxon>
        <taxon>Rhabditida</taxon>
        <taxon>Tylenchina</taxon>
        <taxon>Panagrolaimomorpha</taxon>
        <taxon>Panagrolaimoidea</taxon>
        <taxon>Panagrolaimidae</taxon>
        <taxon>Panagrolaimus</taxon>
    </lineage>
</organism>
<reference evidence="3" key="1">
    <citation type="submission" date="2022-11" db="UniProtKB">
        <authorList>
            <consortium name="WormBaseParasite"/>
        </authorList>
    </citation>
    <scope>IDENTIFICATION</scope>
</reference>
<dbReference type="PANTHER" id="PTHR45757:SF17">
    <property type="entry name" value="MAJOR FACILITATOR SUPERFAMILY (MFS) PROFILE DOMAIN-CONTAINING PROTEIN"/>
    <property type="match status" value="1"/>
</dbReference>
<dbReference type="Proteomes" id="UP000887577">
    <property type="component" value="Unplaced"/>
</dbReference>
<dbReference type="PANTHER" id="PTHR45757">
    <property type="entry name" value="PROTEIN CBG23364-RELATED"/>
    <property type="match status" value="1"/>
</dbReference>